<dbReference type="InterPro" id="IPR016187">
    <property type="entry name" value="CTDL_fold"/>
</dbReference>
<feature type="domain" description="C-type lectin" evidence="2">
    <location>
        <begin position="15"/>
        <end position="78"/>
    </location>
</feature>
<evidence type="ECO:0000259" key="2">
    <source>
        <dbReference type="PROSITE" id="PS50041"/>
    </source>
</evidence>
<organism evidence="3 4">
    <name type="scientific">Lates japonicus</name>
    <name type="common">Japanese lates</name>
    <dbReference type="NCBI Taxonomy" id="270547"/>
    <lineage>
        <taxon>Eukaryota</taxon>
        <taxon>Metazoa</taxon>
        <taxon>Chordata</taxon>
        <taxon>Craniata</taxon>
        <taxon>Vertebrata</taxon>
        <taxon>Euteleostomi</taxon>
        <taxon>Actinopterygii</taxon>
        <taxon>Neopterygii</taxon>
        <taxon>Teleostei</taxon>
        <taxon>Neoteleostei</taxon>
        <taxon>Acanthomorphata</taxon>
        <taxon>Carangaria</taxon>
        <taxon>Carangaria incertae sedis</taxon>
        <taxon>Centropomidae</taxon>
        <taxon>Lates</taxon>
    </lineage>
</organism>
<dbReference type="PANTHER" id="PTHR45784:SF3">
    <property type="entry name" value="C-TYPE LECTIN DOMAIN FAMILY 4 MEMBER K-LIKE-RELATED"/>
    <property type="match status" value="1"/>
</dbReference>
<protein>
    <submittedName>
        <fullName evidence="3">C-type mannose receptor 2-like protein</fullName>
    </submittedName>
</protein>
<reference evidence="3" key="1">
    <citation type="submission" date="2022-08" db="EMBL/GenBank/DDBJ databases">
        <title>Genome sequencing of akame (Lates japonicus).</title>
        <authorList>
            <person name="Hashiguchi Y."/>
            <person name="Takahashi H."/>
        </authorList>
    </citation>
    <scope>NUCLEOTIDE SEQUENCE</scope>
    <source>
        <strain evidence="3">Kochi</strain>
    </source>
</reference>
<name>A0AAD3RAV8_LATJO</name>
<dbReference type="PROSITE" id="PS50041">
    <property type="entry name" value="C_TYPE_LECTIN_2"/>
    <property type="match status" value="1"/>
</dbReference>
<evidence type="ECO:0000256" key="1">
    <source>
        <dbReference type="ARBA" id="ARBA00023157"/>
    </source>
</evidence>
<dbReference type="Pfam" id="PF00059">
    <property type="entry name" value="Lectin_C"/>
    <property type="match status" value="1"/>
</dbReference>
<evidence type="ECO:0000313" key="4">
    <source>
        <dbReference type="Proteomes" id="UP001279410"/>
    </source>
</evidence>
<comment type="caution">
    <text evidence="3">The sequence shown here is derived from an EMBL/GenBank/DDBJ whole genome shotgun (WGS) entry which is preliminary data.</text>
</comment>
<dbReference type="PANTHER" id="PTHR45784">
    <property type="entry name" value="C-TYPE LECTIN DOMAIN FAMILY 20 MEMBER A-RELATED"/>
    <property type="match status" value="1"/>
</dbReference>
<dbReference type="SUPFAM" id="SSF56436">
    <property type="entry name" value="C-type lectin-like"/>
    <property type="match status" value="1"/>
</dbReference>
<keyword evidence="1" id="KW-1015">Disulfide bond</keyword>
<dbReference type="AlphaFoldDB" id="A0AAD3RAV8"/>
<accession>A0AAD3RAV8</accession>
<dbReference type="Gene3D" id="3.10.100.10">
    <property type="entry name" value="Mannose-Binding Protein A, subunit A"/>
    <property type="match status" value="1"/>
</dbReference>
<gene>
    <name evidence="3" type="ORF">AKAME5_002911100</name>
</gene>
<dbReference type="InterPro" id="IPR001304">
    <property type="entry name" value="C-type_lectin-like"/>
</dbReference>
<keyword evidence="4" id="KW-1185">Reference proteome</keyword>
<keyword evidence="3" id="KW-0675">Receptor</keyword>
<proteinExistence type="predicted"/>
<dbReference type="EMBL" id="BRZM01005155">
    <property type="protein sequence ID" value="GLD62042.1"/>
    <property type="molecule type" value="Genomic_DNA"/>
</dbReference>
<dbReference type="PROSITE" id="PS00615">
    <property type="entry name" value="C_TYPE_LECTIN_1"/>
    <property type="match status" value="1"/>
</dbReference>
<evidence type="ECO:0000313" key="3">
    <source>
        <dbReference type="EMBL" id="GLD62042.1"/>
    </source>
</evidence>
<dbReference type="InterPro" id="IPR016186">
    <property type="entry name" value="C-type_lectin-like/link_sf"/>
</dbReference>
<dbReference type="InterPro" id="IPR018378">
    <property type="entry name" value="C-type_lectin_CS"/>
</dbReference>
<dbReference type="Proteomes" id="UP001279410">
    <property type="component" value="Unassembled WGS sequence"/>
</dbReference>
<sequence length="148" mass="16828">MEGVQKGTELLPSGQDVWIGLFRDSWKWSDGSNSSFRYWNEATGEPNGPKENCAAAFFKSSGKWADVTCDQRTGFICYSAPVSKKVVRVRLMKKSSSLDLNDPAVMEDILRQLKQKLKDKGSNEDIKLSWRKQFDGNVFHKETKKKTT</sequence>